<dbReference type="InterPro" id="IPR036388">
    <property type="entry name" value="WH-like_DNA-bd_sf"/>
</dbReference>
<dbReference type="InterPro" id="IPR002563">
    <property type="entry name" value="Flavin_Rdtase-like_dom"/>
</dbReference>
<dbReference type="Gene3D" id="1.10.10.10">
    <property type="entry name" value="Winged helix-like DNA-binding domain superfamily/Winged helix DNA-binding domain"/>
    <property type="match status" value="1"/>
</dbReference>
<comment type="caution">
    <text evidence="3">The sequence shown here is derived from an EMBL/GenBank/DDBJ whole genome shotgun (WGS) entry which is preliminary data.</text>
</comment>
<dbReference type="PANTHER" id="PTHR30466">
    <property type="entry name" value="FLAVIN REDUCTASE"/>
    <property type="match status" value="1"/>
</dbReference>
<accession>A0A3N6MM33</accession>
<dbReference type="PANTHER" id="PTHR30466:SF1">
    <property type="entry name" value="FMN REDUCTASE (NADH) RUTF"/>
    <property type="match status" value="1"/>
</dbReference>
<evidence type="ECO:0000313" key="4">
    <source>
        <dbReference type="Proteomes" id="UP000272778"/>
    </source>
</evidence>
<dbReference type="InterPro" id="IPR050268">
    <property type="entry name" value="NADH-dep_flavin_reductase"/>
</dbReference>
<dbReference type="Pfam" id="PF01613">
    <property type="entry name" value="Flavin_Reduct"/>
    <property type="match status" value="1"/>
</dbReference>
<dbReference type="SUPFAM" id="SSF46785">
    <property type="entry name" value="Winged helix' DNA-binding domain"/>
    <property type="match status" value="1"/>
</dbReference>
<evidence type="ECO:0000259" key="2">
    <source>
        <dbReference type="SMART" id="SM00903"/>
    </source>
</evidence>
<gene>
    <name evidence="3" type="ORF">D1Y85_15800</name>
</gene>
<name>A0A3N6MM33_9BURK</name>
<evidence type="ECO:0000313" key="3">
    <source>
        <dbReference type="EMBL" id="RQH04884.1"/>
    </source>
</evidence>
<evidence type="ECO:0000256" key="1">
    <source>
        <dbReference type="ARBA" id="ARBA00023002"/>
    </source>
</evidence>
<dbReference type="InterPro" id="IPR036390">
    <property type="entry name" value="WH_DNA-bd_sf"/>
</dbReference>
<dbReference type="SMART" id="SM00903">
    <property type="entry name" value="Flavin_Reduct"/>
    <property type="match status" value="1"/>
</dbReference>
<dbReference type="InterPro" id="IPR012349">
    <property type="entry name" value="Split_barrel_FMN-bd"/>
</dbReference>
<dbReference type="Gene3D" id="2.30.110.10">
    <property type="entry name" value="Electron Transport, Fmn-binding Protein, Chain A"/>
    <property type="match status" value="1"/>
</dbReference>
<protein>
    <submittedName>
        <fullName evidence="3">Flavin reductase</fullName>
    </submittedName>
</protein>
<dbReference type="RefSeq" id="WP_124152020.1">
    <property type="nucleotide sequence ID" value="NZ_RQIS01000011.1"/>
</dbReference>
<dbReference type="GO" id="GO:0042602">
    <property type="term" value="F:riboflavin reductase (NADPH) activity"/>
    <property type="evidence" value="ECO:0007669"/>
    <property type="project" value="TreeGrafter"/>
</dbReference>
<keyword evidence="4" id="KW-1185">Reference proteome</keyword>
<dbReference type="SUPFAM" id="SSF50475">
    <property type="entry name" value="FMN-binding split barrel"/>
    <property type="match status" value="1"/>
</dbReference>
<proteinExistence type="predicted"/>
<dbReference type="EMBL" id="RQIS01000011">
    <property type="protein sequence ID" value="RQH04884.1"/>
    <property type="molecule type" value="Genomic_DNA"/>
</dbReference>
<reference evidence="3 4" key="1">
    <citation type="submission" date="2018-11" db="EMBL/GenBank/DDBJ databases">
        <title>Paraburkholderia sp. DHOA04, isolated from soil.</title>
        <authorList>
            <person name="Gao Z.-H."/>
            <person name="Qiu L.-H."/>
            <person name="Fu J.-C."/>
        </authorList>
    </citation>
    <scope>NUCLEOTIDE SEQUENCE [LARGE SCALE GENOMIC DNA]</scope>
    <source>
        <strain evidence="3 4">DHOA04</strain>
    </source>
</reference>
<feature type="domain" description="Flavin reductase like" evidence="2">
    <location>
        <begin position="12"/>
        <end position="155"/>
    </location>
</feature>
<dbReference type="AlphaFoldDB" id="A0A3N6MM33"/>
<organism evidence="3 4">
    <name type="scientific">Paraburkholderia dinghuensis</name>
    <dbReference type="NCBI Taxonomy" id="2305225"/>
    <lineage>
        <taxon>Bacteria</taxon>
        <taxon>Pseudomonadati</taxon>
        <taxon>Pseudomonadota</taxon>
        <taxon>Betaproteobacteria</taxon>
        <taxon>Burkholderiales</taxon>
        <taxon>Burkholderiaceae</taxon>
        <taxon>Paraburkholderia</taxon>
    </lineage>
</organism>
<dbReference type="OrthoDB" id="9792858at2"/>
<dbReference type="Proteomes" id="UP000272778">
    <property type="component" value="Unassembled WGS sequence"/>
</dbReference>
<dbReference type="GO" id="GO:0010181">
    <property type="term" value="F:FMN binding"/>
    <property type="evidence" value="ECO:0007669"/>
    <property type="project" value="InterPro"/>
</dbReference>
<sequence>MNARIEQMRDLAGCLAQGVVLATTRDNAGRELGQIVTGLSVVSLDPPIVMWSTQGQLSGASGLSPGHPLVLNLLAQNQAWLLGLFNQARAQRLDNIGRGPGPDGMPEIEGCTAWLGCRVLTHHDGEDHTVVIVEVQTITVTDQPPLGLASDSVLTTGTAGDQFAEALGPASLSHLLARAYYQLRLGYLPELARQGLSEAQYFLMGAAALNPGSPAERLERLVAVSGHKVGSSDWQRLARHGLLEMQGERAGAVPALTDAGHAVLMRMAAVSSLNEARATADFDTSRVQWLKEQLMELIHGTRSHWQAPDF</sequence>
<keyword evidence="1" id="KW-0560">Oxidoreductase</keyword>